<evidence type="ECO:0000313" key="4">
    <source>
        <dbReference type="Proteomes" id="UP000728185"/>
    </source>
</evidence>
<gene>
    <name evidence="3" type="ORF">FBUS_02034</name>
</gene>
<reference evidence="3" key="1">
    <citation type="submission" date="2019-05" db="EMBL/GenBank/DDBJ databases">
        <title>Annotation for the trematode Fasciolopsis buski.</title>
        <authorList>
            <person name="Choi Y.-J."/>
        </authorList>
    </citation>
    <scope>NUCLEOTIDE SEQUENCE</scope>
    <source>
        <strain evidence="3">HT</strain>
        <tissue evidence="3">Whole worm</tissue>
    </source>
</reference>
<keyword evidence="4" id="KW-1185">Reference proteome</keyword>
<dbReference type="AlphaFoldDB" id="A0A8E0VGT2"/>
<evidence type="ECO:0000259" key="2">
    <source>
        <dbReference type="Pfam" id="PF08385"/>
    </source>
</evidence>
<dbReference type="InterPro" id="IPR026983">
    <property type="entry name" value="DHC"/>
</dbReference>
<name>A0A8E0VGT2_9TREM</name>
<sequence>MITNQIIATCKRYLTNNHTQSIWEQDSQLIIERMQECIELNLAYQEAYRSTRDEMIENGSQRAFNFSEVQIFGNMNLFTQRLEYLIRVLRTLMQYATLREFVLEGKEPIIVKLDRLHSIITSKKYDYLDQRNQQFEADYEDFKARIAELHVPFYSKLYASCLDCLFLLKANLLTVISAYFCKPCDLIAQINLQQRLETLMIPDLEHKERYKAICRRLKEELAMTARLMKSGMADPPLDRNMPPFAEPFGRPYVNMDPEVLGLLREIECLDKLQCPIPRIAEEFWMKASTLKENYELLKVCTVAEFCS</sequence>
<feature type="domain" description="Dynein heavy chain tail" evidence="2">
    <location>
        <begin position="2"/>
        <end position="245"/>
    </location>
</feature>
<dbReference type="PANTHER" id="PTHR46532:SF4">
    <property type="entry name" value="AAA+ ATPASE DOMAIN-CONTAINING PROTEIN"/>
    <property type="match status" value="1"/>
</dbReference>
<dbReference type="InterPro" id="IPR013594">
    <property type="entry name" value="Dynein_heavy_tail"/>
</dbReference>
<accession>A0A8E0VGT2</accession>
<evidence type="ECO:0000313" key="3">
    <source>
        <dbReference type="EMBL" id="KAA0188689.1"/>
    </source>
</evidence>
<dbReference type="GO" id="GO:0051959">
    <property type="term" value="F:dynein light intermediate chain binding"/>
    <property type="evidence" value="ECO:0007669"/>
    <property type="project" value="InterPro"/>
</dbReference>
<dbReference type="GO" id="GO:0007018">
    <property type="term" value="P:microtubule-based movement"/>
    <property type="evidence" value="ECO:0007669"/>
    <property type="project" value="InterPro"/>
</dbReference>
<protein>
    <submittedName>
        <fullName evidence="3">Dynein heavy chain</fullName>
    </submittedName>
</protein>
<comment type="caution">
    <text evidence="3">The sequence shown here is derived from an EMBL/GenBank/DDBJ whole genome shotgun (WGS) entry which is preliminary data.</text>
</comment>
<dbReference type="EMBL" id="LUCM01008263">
    <property type="protein sequence ID" value="KAA0188689.1"/>
    <property type="molecule type" value="Genomic_DNA"/>
</dbReference>
<organism evidence="3 4">
    <name type="scientific">Fasciolopsis buskii</name>
    <dbReference type="NCBI Taxonomy" id="27845"/>
    <lineage>
        <taxon>Eukaryota</taxon>
        <taxon>Metazoa</taxon>
        <taxon>Spiralia</taxon>
        <taxon>Lophotrochozoa</taxon>
        <taxon>Platyhelminthes</taxon>
        <taxon>Trematoda</taxon>
        <taxon>Digenea</taxon>
        <taxon>Plagiorchiida</taxon>
        <taxon>Echinostomata</taxon>
        <taxon>Echinostomatoidea</taxon>
        <taxon>Fasciolidae</taxon>
        <taxon>Fasciolopsis</taxon>
    </lineage>
</organism>
<dbReference type="GO" id="GO:0045505">
    <property type="term" value="F:dynein intermediate chain binding"/>
    <property type="evidence" value="ECO:0007669"/>
    <property type="project" value="InterPro"/>
</dbReference>
<dbReference type="Pfam" id="PF08385">
    <property type="entry name" value="DHC_N1"/>
    <property type="match status" value="1"/>
</dbReference>
<dbReference type="PANTHER" id="PTHR46532">
    <property type="entry name" value="MALE FERTILITY FACTOR KL5"/>
    <property type="match status" value="1"/>
</dbReference>
<comment type="similarity">
    <text evidence="1">Belongs to the dynein heavy chain family.</text>
</comment>
<dbReference type="Proteomes" id="UP000728185">
    <property type="component" value="Unassembled WGS sequence"/>
</dbReference>
<dbReference type="GO" id="GO:0005858">
    <property type="term" value="C:axonemal dynein complex"/>
    <property type="evidence" value="ECO:0007669"/>
    <property type="project" value="TreeGrafter"/>
</dbReference>
<dbReference type="OrthoDB" id="286107at2759"/>
<proteinExistence type="inferred from homology"/>
<evidence type="ECO:0000256" key="1">
    <source>
        <dbReference type="ARBA" id="ARBA00008887"/>
    </source>
</evidence>